<dbReference type="Proteomes" id="UP000199159">
    <property type="component" value="Unassembled WGS sequence"/>
</dbReference>
<proteinExistence type="predicted"/>
<evidence type="ECO:0008006" key="3">
    <source>
        <dbReference type="Google" id="ProtNLM"/>
    </source>
</evidence>
<dbReference type="RefSeq" id="WP_090859699.1">
    <property type="nucleotide sequence ID" value="NZ_FNJU01000021.1"/>
</dbReference>
<reference evidence="2" key="1">
    <citation type="submission" date="2016-10" db="EMBL/GenBank/DDBJ databases">
        <authorList>
            <person name="Varghese N."/>
            <person name="Submissions S."/>
        </authorList>
    </citation>
    <scope>NUCLEOTIDE SEQUENCE [LARGE SCALE GENOMIC DNA]</scope>
    <source>
        <strain evidence="2">IBRC-M10078</strain>
    </source>
</reference>
<evidence type="ECO:0000313" key="1">
    <source>
        <dbReference type="EMBL" id="SDP96500.1"/>
    </source>
</evidence>
<organism evidence="1 2">
    <name type="scientific">Litchfieldia salsa</name>
    <dbReference type="NCBI Taxonomy" id="930152"/>
    <lineage>
        <taxon>Bacteria</taxon>
        <taxon>Bacillati</taxon>
        <taxon>Bacillota</taxon>
        <taxon>Bacilli</taxon>
        <taxon>Bacillales</taxon>
        <taxon>Bacillaceae</taxon>
        <taxon>Litchfieldia</taxon>
    </lineage>
</organism>
<dbReference type="EMBL" id="FNJU01000021">
    <property type="protein sequence ID" value="SDP96500.1"/>
    <property type="molecule type" value="Genomic_DNA"/>
</dbReference>
<evidence type="ECO:0000313" key="2">
    <source>
        <dbReference type="Proteomes" id="UP000199159"/>
    </source>
</evidence>
<dbReference type="STRING" id="930152.SAMN05216565_12164"/>
<protein>
    <recommendedName>
        <fullName evidence="3">DUF1963 domain-containing protein</fullName>
    </recommendedName>
</protein>
<dbReference type="OrthoDB" id="7014670at2"/>
<name>A0A1H0X0V8_9BACI</name>
<sequence>MGDCYLLKIDENVKEGNYLSFIGGKPSLPRDICIPDCQLCGSQLTFFFQIAIPTNHQWEGLSMAIFACTTCVSEEYLIPEMPDGILSNIKLPKGYLHNYQRNFKILVFKTKEAVTKKYTEKIKYKPISLKATKNLNISLDKLGGNPNWLLDDESPSMYDEVPMFFLLQMLENYQFEILPNALPQMTLGLNGDPIPSEESYYELFLGNKLFFFGTEDKSNPLVYIITQI</sequence>
<accession>A0A1H0X0V8</accession>
<keyword evidence="2" id="KW-1185">Reference proteome</keyword>
<gene>
    <name evidence="1" type="ORF">SAMN05216565_12164</name>
</gene>
<dbReference type="AlphaFoldDB" id="A0A1H0X0V8"/>